<keyword evidence="3" id="KW-1185">Reference proteome</keyword>
<dbReference type="EMBL" id="JAZGQO010000010">
    <property type="protein sequence ID" value="KAK6176046.1"/>
    <property type="molecule type" value="Genomic_DNA"/>
</dbReference>
<accession>A0AAN8JI51</accession>
<reference evidence="2 3" key="1">
    <citation type="submission" date="2024-01" db="EMBL/GenBank/DDBJ databases">
        <title>The genome of the rayed Mediterranean limpet Patella caerulea (Linnaeus, 1758).</title>
        <authorList>
            <person name="Anh-Thu Weber A."/>
            <person name="Halstead-Nussloch G."/>
        </authorList>
    </citation>
    <scope>NUCLEOTIDE SEQUENCE [LARGE SCALE GENOMIC DNA]</scope>
    <source>
        <strain evidence="2">AATW-2023a</strain>
        <tissue evidence="2">Whole specimen</tissue>
    </source>
</reference>
<evidence type="ECO:0000313" key="2">
    <source>
        <dbReference type="EMBL" id="KAK6176046.1"/>
    </source>
</evidence>
<comment type="caution">
    <text evidence="2">The sequence shown here is derived from an EMBL/GenBank/DDBJ whole genome shotgun (WGS) entry which is preliminary data.</text>
</comment>
<name>A0AAN8JI51_PATCE</name>
<dbReference type="Proteomes" id="UP001347796">
    <property type="component" value="Unassembled WGS sequence"/>
</dbReference>
<feature type="compositionally biased region" description="Polar residues" evidence="1">
    <location>
        <begin position="33"/>
        <end position="43"/>
    </location>
</feature>
<evidence type="ECO:0000313" key="3">
    <source>
        <dbReference type="Proteomes" id="UP001347796"/>
    </source>
</evidence>
<dbReference type="AlphaFoldDB" id="A0AAN8JI51"/>
<gene>
    <name evidence="2" type="ORF">SNE40_014407</name>
</gene>
<proteinExistence type="predicted"/>
<protein>
    <submittedName>
        <fullName evidence="2">Uncharacterized protein</fullName>
    </submittedName>
</protein>
<feature type="compositionally biased region" description="Basic and acidic residues" evidence="1">
    <location>
        <begin position="71"/>
        <end position="82"/>
    </location>
</feature>
<evidence type="ECO:0000256" key="1">
    <source>
        <dbReference type="SAM" id="MobiDB-lite"/>
    </source>
</evidence>
<organism evidence="2 3">
    <name type="scientific">Patella caerulea</name>
    <name type="common">Rayed Mediterranean limpet</name>
    <dbReference type="NCBI Taxonomy" id="87958"/>
    <lineage>
        <taxon>Eukaryota</taxon>
        <taxon>Metazoa</taxon>
        <taxon>Spiralia</taxon>
        <taxon>Lophotrochozoa</taxon>
        <taxon>Mollusca</taxon>
        <taxon>Gastropoda</taxon>
        <taxon>Patellogastropoda</taxon>
        <taxon>Patelloidea</taxon>
        <taxon>Patellidae</taxon>
        <taxon>Patella</taxon>
    </lineage>
</organism>
<feature type="region of interest" description="Disordered" evidence="1">
    <location>
        <begin position="31"/>
        <end position="102"/>
    </location>
</feature>
<sequence>MKGRYAEFAEGLLFTKRGDLMRHIQASHRDTNLRVTSGSQHSPAYSREPSRISSTVTYAGERSRSPLPRPMDPRQPRSEIHVVRSPRPILHISENPIQDIGT</sequence>